<sequence length="161" mass="18047">MEQIFHPSFLTLLECYHHGTSCTLIWEPTEVSVSHILASSCSITTDELVGIIKPVLEGIQYLRRLGRTLATLSPETILLTQSGHVKIKGVENSCQIKDSEMNPATMKLCALADVVTKLMVKNRTYEWEPEVQNLPCQLENFSIEEVLQVCSSQSSSYTQLM</sequence>
<dbReference type="EMBL" id="CAJVPA010000058">
    <property type="protein sequence ID" value="CAG8284439.1"/>
    <property type="molecule type" value="Genomic_DNA"/>
</dbReference>
<dbReference type="OrthoDB" id="4337659at2759"/>
<accession>A0A9W4IHT2</accession>
<comment type="caution">
    <text evidence="1">The sequence shown here is derived from an EMBL/GenBank/DDBJ whole genome shotgun (WGS) entry which is preliminary data.</text>
</comment>
<dbReference type="SUPFAM" id="SSF56112">
    <property type="entry name" value="Protein kinase-like (PK-like)"/>
    <property type="match status" value="1"/>
</dbReference>
<dbReference type="Proteomes" id="UP001152646">
    <property type="component" value="Unassembled WGS sequence"/>
</dbReference>
<dbReference type="AlphaFoldDB" id="A0A9W4IHT2"/>
<organism evidence="1 2">
    <name type="scientific">Penicillium salamii</name>
    <dbReference type="NCBI Taxonomy" id="1612424"/>
    <lineage>
        <taxon>Eukaryota</taxon>
        <taxon>Fungi</taxon>
        <taxon>Dikarya</taxon>
        <taxon>Ascomycota</taxon>
        <taxon>Pezizomycotina</taxon>
        <taxon>Eurotiomycetes</taxon>
        <taxon>Eurotiomycetidae</taxon>
        <taxon>Eurotiales</taxon>
        <taxon>Aspergillaceae</taxon>
        <taxon>Penicillium</taxon>
    </lineage>
</organism>
<proteinExistence type="predicted"/>
<name>A0A9W4IHT2_9EURO</name>
<evidence type="ECO:0000313" key="2">
    <source>
        <dbReference type="Proteomes" id="UP001152646"/>
    </source>
</evidence>
<evidence type="ECO:0000313" key="1">
    <source>
        <dbReference type="EMBL" id="CAG8284439.1"/>
    </source>
</evidence>
<protein>
    <submittedName>
        <fullName evidence="1">Uncharacterized protein</fullName>
    </submittedName>
</protein>
<dbReference type="InterPro" id="IPR011009">
    <property type="entry name" value="Kinase-like_dom_sf"/>
</dbReference>
<reference evidence="1" key="1">
    <citation type="submission" date="2021-07" db="EMBL/GenBank/DDBJ databases">
        <authorList>
            <person name="Branca A.L. A."/>
        </authorList>
    </citation>
    <scope>NUCLEOTIDE SEQUENCE</scope>
</reference>
<gene>
    <name evidence="1" type="ORF">PSALAMII_LOCUS1531</name>
</gene>
<dbReference type="Gene3D" id="1.10.510.10">
    <property type="entry name" value="Transferase(Phosphotransferase) domain 1"/>
    <property type="match status" value="1"/>
</dbReference>